<evidence type="ECO:0000313" key="10">
    <source>
        <dbReference type="EMBL" id="CAJ0950791.1"/>
    </source>
</evidence>
<comment type="caution">
    <text evidence="10">The sequence shown here is derived from an EMBL/GenBank/DDBJ whole genome shotgun (WGS) entry which is preliminary data.</text>
</comment>
<reference evidence="10" key="1">
    <citation type="submission" date="2023-07" db="EMBL/GenBank/DDBJ databases">
        <authorList>
            <person name="Stuckert A."/>
        </authorList>
    </citation>
    <scope>NUCLEOTIDE SEQUENCE</scope>
</reference>
<dbReference type="CDD" id="cd00090">
    <property type="entry name" value="HTH_ARSR"/>
    <property type="match status" value="1"/>
</dbReference>
<dbReference type="InterPro" id="IPR013783">
    <property type="entry name" value="Ig-like_fold"/>
</dbReference>
<dbReference type="SUPFAM" id="SSF81296">
    <property type="entry name" value="E set domains"/>
    <property type="match status" value="1"/>
</dbReference>
<sequence>MLYVIGSVTGLMCVFLVTIKFLFELSSRVLTFWHHEGRERGTERTIYNYVQGKYLEPRSCQVSWDWAEPCEVGQSMGFRVHLFYRNGHPFPITGTAALRVRISHTELSVEVPVTLEVVQDPMRNVVKATFTVRQSGRYQISISVNGLSVGNSPYYKAFQPGVVVPAKTHIVCHFSTLVLTCGEQHTLQIAPRDQYGNAASCSEKDLESYTLSLSQLGVVGMADGCCRTTVCHGKQQRVLMPLTLLQTGCFQATVRYQGRPISNGHFYIIVLSDAEKVAVDNNVSCSGVGVFFEGYLYPPSSPPNVSRQQNPSSPRQREDSTSLFSFSALERVKKPKKVYFYISPKQLSIKEFYLRIIPWRLFTFRVCPGTKFLYLPPDPLHGLLSLQVDDGLQPPVEISCKERNILAATFTRFLHLNIGGSETFQDKVCFFQKELKMIHCKKNRSKVTLRVCRHALLESSLRATRNFSASDWSKSFEVIFQDEEALDWGGPRREWFELICKVLFDTNNKLFTRFSDTSQGLVHPNPCRPPGLRIKLYEFAGRVVGKCLFESSQGGGYEQLVRARFTRSFLAQIIGLRVHYKFFETDDPDFFQSKVLYVLSHDISDADLVFAEEKYSRGGQLEKMVDLVPGGSHIPVSNDNKIYYLNLLAQHRLCNQVREEVEHFLKGLNELVPDNLLGIFDENELELLMCGTGHIAVQDFQAHAVVIGGSWYFREKVRIRVLQEIPEAFINSLPGSLLKTPIMGKTSDLTDVKKAIIDTLKQEGKTQKEISQQIGCSQSAVSRHLNGKSVGRKQCGRKRCKTRRGDRTLRKIVEKDRFQTLGNLRKQWTESGVETSRATVHRRVQEMGYRCRIPQVKPLLNHKQRQRRLTWATEKQQDCC</sequence>
<dbReference type="SUPFAM" id="SSF56204">
    <property type="entry name" value="Hect, E3 ligase catalytic domain"/>
    <property type="match status" value="1"/>
</dbReference>
<evidence type="ECO:0000256" key="7">
    <source>
        <dbReference type="PROSITE-ProRule" id="PRU00104"/>
    </source>
</evidence>
<dbReference type="InterPro" id="IPR001298">
    <property type="entry name" value="Filamin/ABP280_rpt"/>
</dbReference>
<evidence type="ECO:0000259" key="9">
    <source>
        <dbReference type="PROSITE" id="PS50237"/>
    </source>
</evidence>
<dbReference type="Pfam" id="PF25916">
    <property type="entry name" value="AREL1_PH-like"/>
    <property type="match status" value="1"/>
</dbReference>
<evidence type="ECO:0000256" key="3">
    <source>
        <dbReference type="ARBA" id="ARBA00012485"/>
    </source>
</evidence>
<keyword evidence="5 7" id="KW-0833">Ubl conjugation pathway</keyword>
<protein>
    <recommendedName>
        <fullName evidence="3">HECT-type E3 ubiquitin transferase</fullName>
        <ecNumber evidence="3">2.3.2.26</ecNumber>
    </recommendedName>
</protein>
<proteinExistence type="predicted"/>
<dbReference type="Pfam" id="PF25915">
    <property type="entry name" value="AREL1_N"/>
    <property type="match status" value="1"/>
</dbReference>
<dbReference type="InterPro" id="IPR050409">
    <property type="entry name" value="E3_ubiq-protein_ligase"/>
</dbReference>
<dbReference type="EC" id="2.3.2.26" evidence="3"/>
<dbReference type="PROSITE" id="PS50237">
    <property type="entry name" value="HECT"/>
    <property type="match status" value="1"/>
</dbReference>
<keyword evidence="4" id="KW-0808">Transferase</keyword>
<dbReference type="EMBL" id="CAUEEQ010032246">
    <property type="protein sequence ID" value="CAJ0950791.1"/>
    <property type="molecule type" value="Genomic_DNA"/>
</dbReference>
<comment type="pathway">
    <text evidence="2">Protein modification; protein ubiquitination.</text>
</comment>
<accession>A0ABN9LU35</accession>
<dbReference type="Gene3D" id="3.30.2160.10">
    <property type="entry name" value="Hect, E3 ligase catalytic domain"/>
    <property type="match status" value="1"/>
</dbReference>
<dbReference type="Gene3D" id="3.90.1750.10">
    <property type="entry name" value="Hect, E3 ligase catalytic domains"/>
    <property type="match status" value="1"/>
</dbReference>
<dbReference type="InterPro" id="IPR011991">
    <property type="entry name" value="ArsR-like_HTH"/>
</dbReference>
<comment type="catalytic activity">
    <reaction evidence="1">
        <text>S-ubiquitinyl-[E2 ubiquitin-conjugating enzyme]-L-cysteine + [acceptor protein]-L-lysine = [E2 ubiquitin-conjugating enzyme]-L-cysteine + N(6)-ubiquitinyl-[acceptor protein]-L-lysine.</text>
        <dbReference type="EC" id="2.3.2.26"/>
    </reaction>
</comment>
<evidence type="ECO:0000256" key="2">
    <source>
        <dbReference type="ARBA" id="ARBA00004906"/>
    </source>
</evidence>
<dbReference type="SMART" id="SM00557">
    <property type="entry name" value="IG_FLMN"/>
    <property type="match status" value="1"/>
</dbReference>
<dbReference type="InterPro" id="IPR000569">
    <property type="entry name" value="HECT_dom"/>
</dbReference>
<dbReference type="InterPro" id="IPR009057">
    <property type="entry name" value="Homeodomain-like_sf"/>
</dbReference>
<evidence type="ECO:0000256" key="5">
    <source>
        <dbReference type="ARBA" id="ARBA00022786"/>
    </source>
</evidence>
<dbReference type="InterPro" id="IPR014756">
    <property type="entry name" value="Ig_E-set"/>
</dbReference>
<organism evidence="10 11">
    <name type="scientific">Ranitomeya imitator</name>
    <name type="common">mimic poison frog</name>
    <dbReference type="NCBI Taxonomy" id="111125"/>
    <lineage>
        <taxon>Eukaryota</taxon>
        <taxon>Metazoa</taxon>
        <taxon>Chordata</taxon>
        <taxon>Craniata</taxon>
        <taxon>Vertebrata</taxon>
        <taxon>Euteleostomi</taxon>
        <taxon>Amphibia</taxon>
        <taxon>Batrachia</taxon>
        <taxon>Anura</taxon>
        <taxon>Neobatrachia</taxon>
        <taxon>Hyloidea</taxon>
        <taxon>Dendrobatidae</taxon>
        <taxon>Dendrobatinae</taxon>
        <taxon>Ranitomeya</taxon>
    </lineage>
</organism>
<keyword evidence="11" id="KW-1185">Reference proteome</keyword>
<dbReference type="PANTHER" id="PTHR11254">
    <property type="entry name" value="HECT DOMAIN UBIQUITIN-PROTEIN LIGASE"/>
    <property type="match status" value="1"/>
</dbReference>
<dbReference type="InterPro" id="IPR058738">
    <property type="entry name" value="PH-like_AREL1"/>
</dbReference>
<evidence type="ECO:0000256" key="6">
    <source>
        <dbReference type="PROSITE-ProRule" id="PRU00087"/>
    </source>
</evidence>
<dbReference type="PROSITE" id="PS50194">
    <property type="entry name" value="FILAMIN_REPEAT"/>
    <property type="match status" value="1"/>
</dbReference>
<dbReference type="Pfam" id="PF01498">
    <property type="entry name" value="HTH_Tnp_Tc3_2"/>
    <property type="match status" value="1"/>
</dbReference>
<comment type="caution">
    <text evidence="7">Lacks conserved residue(s) required for the propagation of feature annotation.</text>
</comment>
<feature type="domain" description="HECT" evidence="9">
    <location>
        <begin position="468"/>
        <end position="739"/>
    </location>
</feature>
<evidence type="ECO:0000256" key="1">
    <source>
        <dbReference type="ARBA" id="ARBA00000885"/>
    </source>
</evidence>
<dbReference type="Gene3D" id="2.60.40.10">
    <property type="entry name" value="Immunoglobulins"/>
    <property type="match status" value="1"/>
</dbReference>
<feature type="region of interest" description="Disordered" evidence="8">
    <location>
        <begin position="301"/>
        <end position="321"/>
    </location>
</feature>
<dbReference type="Pfam" id="PF00632">
    <property type="entry name" value="HECT"/>
    <property type="match status" value="1"/>
</dbReference>
<dbReference type="Gene3D" id="1.10.10.60">
    <property type="entry name" value="Homeodomain-like"/>
    <property type="match status" value="1"/>
</dbReference>
<name>A0ABN9LU35_9NEOB</name>
<dbReference type="InterPro" id="IPR058906">
    <property type="entry name" value="AREL1_N"/>
</dbReference>
<dbReference type="InterPro" id="IPR017868">
    <property type="entry name" value="Filamin/ABP280_repeat-like"/>
</dbReference>
<dbReference type="InterPro" id="IPR002492">
    <property type="entry name" value="Transposase_Tc1-like"/>
</dbReference>
<feature type="compositionally biased region" description="Polar residues" evidence="8">
    <location>
        <begin position="303"/>
        <end position="314"/>
    </location>
</feature>
<gene>
    <name evidence="10" type="ORF">RIMI_LOCUS13175427</name>
</gene>
<dbReference type="SMART" id="SM00119">
    <property type="entry name" value="HECTc"/>
    <property type="match status" value="1"/>
</dbReference>
<dbReference type="Pfam" id="PF00630">
    <property type="entry name" value="Filamin"/>
    <property type="match status" value="1"/>
</dbReference>
<dbReference type="InterPro" id="IPR035983">
    <property type="entry name" value="Hect_E3_ubiquitin_ligase"/>
</dbReference>
<evidence type="ECO:0000256" key="8">
    <source>
        <dbReference type="SAM" id="MobiDB-lite"/>
    </source>
</evidence>
<evidence type="ECO:0000313" key="11">
    <source>
        <dbReference type="Proteomes" id="UP001176940"/>
    </source>
</evidence>
<dbReference type="SUPFAM" id="SSF46689">
    <property type="entry name" value="Homeodomain-like"/>
    <property type="match status" value="1"/>
</dbReference>
<dbReference type="PANTHER" id="PTHR11254:SF340">
    <property type="entry name" value="APOPTOSIS-RESISTANT E3 UBIQUITIN PROTEIN LIGASE 1"/>
    <property type="match status" value="1"/>
</dbReference>
<evidence type="ECO:0000256" key="4">
    <source>
        <dbReference type="ARBA" id="ARBA00022679"/>
    </source>
</evidence>
<feature type="repeat" description="Filamin" evidence="6">
    <location>
        <begin position="50"/>
        <end position="158"/>
    </location>
</feature>
<dbReference type="Proteomes" id="UP001176940">
    <property type="component" value="Unassembled WGS sequence"/>
</dbReference>